<evidence type="ECO:0000313" key="5">
    <source>
        <dbReference type="Proteomes" id="UP000294299"/>
    </source>
</evidence>
<accession>A0A484IDQ1</accession>
<keyword evidence="3" id="KW-1133">Transmembrane helix</keyword>
<keyword evidence="5" id="KW-1185">Reference proteome</keyword>
<dbReference type="SUPFAM" id="SSF53448">
    <property type="entry name" value="Nucleotide-diphospho-sugar transferases"/>
    <property type="match status" value="1"/>
</dbReference>
<keyword evidence="1" id="KW-0328">Glycosyltransferase</keyword>
<evidence type="ECO:0000313" key="4">
    <source>
        <dbReference type="EMBL" id="VFJ13104.1"/>
    </source>
</evidence>
<evidence type="ECO:0000256" key="3">
    <source>
        <dbReference type="SAM" id="Phobius"/>
    </source>
</evidence>
<name>A0A484IDQ1_9ARCH</name>
<dbReference type="PANTHER" id="PTHR43630:SF1">
    <property type="entry name" value="POLY-BETA-1,6-N-ACETYL-D-GLUCOSAMINE SYNTHASE"/>
    <property type="match status" value="1"/>
</dbReference>
<evidence type="ECO:0000256" key="2">
    <source>
        <dbReference type="ARBA" id="ARBA00022679"/>
    </source>
</evidence>
<dbReference type="GO" id="GO:0016757">
    <property type="term" value="F:glycosyltransferase activity"/>
    <property type="evidence" value="ECO:0007669"/>
    <property type="project" value="UniProtKB-KW"/>
</dbReference>
<sequence length="444" mass="50647">MKDKKWKIMYAVLLAIWLTVIFSTIYYWYTGNEILIDTDVNLYYVTLPPLVIIVLYIAVTCFILVTYLIMDKKVRSIQEKACEDFKDAIIKKNVLCSIIIAAHNEDTVIKRTVTELLKQTYQNIEIVVVCHNCSDNTFAEASVEDPRVRALDYRTKDSGKGIALNFGVSKSKGDYILVLDADGILSHDFVEKGLPLLEKYAAVQGRYVPSNRNYSFVTRLLSIEGDLWSTPYMTTRTALDKRGGLGGTGYILKKEILQEVGGFKNHLVDDYELTSRLLKKGYRIVFAPYCINYDEKPPTVEILLKQRARWAKGFIDLLKHQACEPTDILGIIFWLSPLVILAALGLFLTIGFGMIFNLIFGYFPFNYAAITINQWLLLTAFIWILQITVLIKEYGWKGLKYALFVPIYNSFVLYVFVVFVRAFTIKSWGATKTTHGFTTKSGNI</sequence>
<dbReference type="Proteomes" id="UP000294299">
    <property type="component" value="Chromosome NFRAN"/>
</dbReference>
<dbReference type="CDD" id="cd06423">
    <property type="entry name" value="CESA_like"/>
    <property type="match status" value="1"/>
</dbReference>
<dbReference type="OrthoDB" id="46222at2157"/>
<keyword evidence="2 4" id="KW-0808">Transferase</keyword>
<dbReference type="InterPro" id="IPR029044">
    <property type="entry name" value="Nucleotide-diphossugar_trans"/>
</dbReference>
<dbReference type="Pfam" id="PF13641">
    <property type="entry name" value="Glyco_tranf_2_3"/>
    <property type="match status" value="1"/>
</dbReference>
<protein>
    <submittedName>
        <fullName evidence="4">Glycosyl transferase, family 2</fullName>
    </submittedName>
</protein>
<feature type="transmembrane region" description="Helical" evidence="3">
    <location>
        <begin position="403"/>
        <end position="423"/>
    </location>
</feature>
<dbReference type="EMBL" id="LR216287">
    <property type="protein sequence ID" value="VFJ13104.1"/>
    <property type="molecule type" value="Genomic_DNA"/>
</dbReference>
<feature type="transmembrane region" description="Helical" evidence="3">
    <location>
        <begin position="49"/>
        <end position="70"/>
    </location>
</feature>
<keyword evidence="3" id="KW-0812">Transmembrane</keyword>
<dbReference type="AlphaFoldDB" id="A0A484IDQ1"/>
<organism evidence="4 5">
    <name type="scientific">Candidatus Nitrosocosmicus franklandianus</name>
    <dbReference type="NCBI Taxonomy" id="1798806"/>
    <lineage>
        <taxon>Archaea</taxon>
        <taxon>Nitrososphaerota</taxon>
        <taxon>Nitrososphaeria</taxon>
        <taxon>Nitrososphaerales</taxon>
        <taxon>Nitrososphaeraceae</taxon>
        <taxon>Candidatus Nitrosocosmicus</taxon>
    </lineage>
</organism>
<evidence type="ECO:0000256" key="1">
    <source>
        <dbReference type="ARBA" id="ARBA00022676"/>
    </source>
</evidence>
<dbReference type="GeneID" id="39420274"/>
<keyword evidence="3" id="KW-0472">Membrane</keyword>
<dbReference type="RefSeq" id="WP_134483068.1">
    <property type="nucleotide sequence ID" value="NZ_LR216287.1"/>
</dbReference>
<feature type="transmembrane region" description="Helical" evidence="3">
    <location>
        <begin position="328"/>
        <end position="360"/>
    </location>
</feature>
<reference evidence="4 5" key="1">
    <citation type="submission" date="2019-02" db="EMBL/GenBank/DDBJ databases">
        <authorList>
            <person name="Lehtovirta-Morley E L."/>
        </authorList>
    </citation>
    <scope>NUCLEOTIDE SEQUENCE [LARGE SCALE GENOMIC DNA]</scope>
    <source>
        <strain evidence="4">NFRAN1</strain>
    </source>
</reference>
<gene>
    <name evidence="4" type="ORF">NFRAN_0782</name>
</gene>
<dbReference type="PANTHER" id="PTHR43630">
    <property type="entry name" value="POLY-BETA-1,6-N-ACETYL-D-GLUCOSAMINE SYNTHASE"/>
    <property type="match status" value="1"/>
</dbReference>
<dbReference type="Gene3D" id="3.90.550.10">
    <property type="entry name" value="Spore Coat Polysaccharide Biosynthesis Protein SpsA, Chain A"/>
    <property type="match status" value="1"/>
</dbReference>
<dbReference type="KEGG" id="nfn:NFRAN_0782"/>
<proteinExistence type="predicted"/>
<feature type="transmembrane region" description="Helical" evidence="3">
    <location>
        <begin position="7"/>
        <end position="29"/>
    </location>
</feature>
<feature type="transmembrane region" description="Helical" evidence="3">
    <location>
        <begin position="372"/>
        <end position="391"/>
    </location>
</feature>